<feature type="compositionally biased region" description="Basic residues" evidence="1">
    <location>
        <begin position="145"/>
        <end position="157"/>
    </location>
</feature>
<reference evidence="4" key="1">
    <citation type="submission" date="2016-06" db="UniProtKB">
        <authorList>
            <consortium name="WormBaseParasite"/>
        </authorList>
    </citation>
    <scope>IDENTIFICATION</scope>
</reference>
<dbReference type="AlphaFoldDB" id="A0A183HLD9"/>
<evidence type="ECO:0000313" key="4">
    <source>
        <dbReference type="WBParaSite" id="OFLC_0000830001-mRNA-1"/>
    </source>
</evidence>
<dbReference type="EMBL" id="UZAJ01009264">
    <property type="protein sequence ID" value="VDO55026.1"/>
    <property type="molecule type" value="Genomic_DNA"/>
</dbReference>
<dbReference type="WBParaSite" id="OFLC_0000830001-mRNA-1">
    <property type="protein sequence ID" value="OFLC_0000830001-mRNA-1"/>
    <property type="gene ID" value="OFLC_0000830001"/>
</dbReference>
<dbReference type="Proteomes" id="UP000267606">
    <property type="component" value="Unassembled WGS sequence"/>
</dbReference>
<feature type="compositionally biased region" description="Polar residues" evidence="1">
    <location>
        <begin position="39"/>
        <end position="53"/>
    </location>
</feature>
<proteinExistence type="predicted"/>
<dbReference type="STRING" id="387005.A0A183HLD9"/>
<evidence type="ECO:0000256" key="1">
    <source>
        <dbReference type="SAM" id="MobiDB-lite"/>
    </source>
</evidence>
<feature type="region of interest" description="Disordered" evidence="1">
    <location>
        <begin position="115"/>
        <end position="157"/>
    </location>
</feature>
<sequence>MEKLHNENESIIQSVLKDAKDESQKIRRTVRFKNEDKTYSANTTPISSPNSEISLHKNEPKMIINEEPRFSCPLPRSILRNFDEKSPVDVDALAATESDNRREIVPISEEAFTGKVMERYPPADNDTGTESVPVTMPSKDGSPRRISRFKMSRAHLD</sequence>
<organism evidence="4">
    <name type="scientific">Onchocerca flexuosa</name>
    <dbReference type="NCBI Taxonomy" id="387005"/>
    <lineage>
        <taxon>Eukaryota</taxon>
        <taxon>Metazoa</taxon>
        <taxon>Ecdysozoa</taxon>
        <taxon>Nematoda</taxon>
        <taxon>Chromadorea</taxon>
        <taxon>Rhabditida</taxon>
        <taxon>Spirurina</taxon>
        <taxon>Spiruromorpha</taxon>
        <taxon>Filarioidea</taxon>
        <taxon>Onchocercidae</taxon>
        <taxon>Onchocerca</taxon>
    </lineage>
</organism>
<feature type="region of interest" description="Disordered" evidence="1">
    <location>
        <begin position="36"/>
        <end position="55"/>
    </location>
</feature>
<name>A0A183HLD9_9BILA</name>
<reference evidence="2 3" key="2">
    <citation type="submission" date="2018-11" db="EMBL/GenBank/DDBJ databases">
        <authorList>
            <consortium name="Pathogen Informatics"/>
        </authorList>
    </citation>
    <scope>NUCLEOTIDE SEQUENCE [LARGE SCALE GENOMIC DNA]</scope>
</reference>
<protein>
    <submittedName>
        <fullName evidence="4">Shugoshin C-terminal domain-containing protein</fullName>
    </submittedName>
</protein>
<accession>A0A183HLD9</accession>
<gene>
    <name evidence="2" type="ORF">OFLC_LOCUS8302</name>
</gene>
<evidence type="ECO:0000313" key="2">
    <source>
        <dbReference type="EMBL" id="VDO55026.1"/>
    </source>
</evidence>
<evidence type="ECO:0000313" key="3">
    <source>
        <dbReference type="Proteomes" id="UP000267606"/>
    </source>
</evidence>
<keyword evidence="3" id="KW-1185">Reference proteome</keyword>